<organism evidence="4 5">
    <name type="scientific">Aeoliella mucimassa</name>
    <dbReference type="NCBI Taxonomy" id="2527972"/>
    <lineage>
        <taxon>Bacteria</taxon>
        <taxon>Pseudomonadati</taxon>
        <taxon>Planctomycetota</taxon>
        <taxon>Planctomycetia</taxon>
        <taxon>Pirellulales</taxon>
        <taxon>Lacipirellulaceae</taxon>
        <taxon>Aeoliella</taxon>
    </lineage>
</organism>
<dbReference type="PANTHER" id="PTHR43405:SF1">
    <property type="entry name" value="GLYCOSYL HYDROLASE DIGH"/>
    <property type="match status" value="1"/>
</dbReference>
<keyword evidence="5" id="KW-1185">Reference proteome</keyword>
<dbReference type="Gene3D" id="3.20.20.80">
    <property type="entry name" value="Glycosidases"/>
    <property type="match status" value="1"/>
</dbReference>
<dbReference type="SUPFAM" id="SSF51445">
    <property type="entry name" value="(Trans)glycosidases"/>
    <property type="match status" value="1"/>
</dbReference>
<dbReference type="KEGG" id="amuc:Pan181_37930"/>
<feature type="signal peptide" evidence="2">
    <location>
        <begin position="1"/>
        <end position="21"/>
    </location>
</feature>
<reference evidence="4 5" key="1">
    <citation type="submission" date="2019-02" db="EMBL/GenBank/DDBJ databases">
        <title>Deep-cultivation of Planctomycetes and their phenomic and genomic characterization uncovers novel biology.</title>
        <authorList>
            <person name="Wiegand S."/>
            <person name="Jogler M."/>
            <person name="Boedeker C."/>
            <person name="Pinto D."/>
            <person name="Vollmers J."/>
            <person name="Rivas-Marin E."/>
            <person name="Kohn T."/>
            <person name="Peeters S.H."/>
            <person name="Heuer A."/>
            <person name="Rast P."/>
            <person name="Oberbeckmann S."/>
            <person name="Bunk B."/>
            <person name="Jeske O."/>
            <person name="Meyerdierks A."/>
            <person name="Storesund J.E."/>
            <person name="Kallscheuer N."/>
            <person name="Luecker S."/>
            <person name="Lage O.M."/>
            <person name="Pohl T."/>
            <person name="Merkel B.J."/>
            <person name="Hornburger P."/>
            <person name="Mueller R.-W."/>
            <person name="Bruemmer F."/>
            <person name="Labrenz M."/>
            <person name="Spormann A.M."/>
            <person name="Op den Camp H."/>
            <person name="Overmann J."/>
            <person name="Amann R."/>
            <person name="Jetten M.S.M."/>
            <person name="Mascher T."/>
            <person name="Medema M.H."/>
            <person name="Devos D.P."/>
            <person name="Kaster A.-K."/>
            <person name="Ovreas L."/>
            <person name="Rohde M."/>
            <person name="Galperin M.Y."/>
            <person name="Jogler C."/>
        </authorList>
    </citation>
    <scope>NUCLEOTIDE SEQUENCE [LARGE SCALE GENOMIC DNA]</scope>
    <source>
        <strain evidence="4 5">Pan181</strain>
    </source>
</reference>
<protein>
    <recommendedName>
        <fullName evidence="3">Glycosyl hydrolase-like 10 domain-containing protein</fullName>
    </recommendedName>
</protein>
<evidence type="ECO:0000259" key="3">
    <source>
        <dbReference type="Pfam" id="PF02638"/>
    </source>
</evidence>
<gene>
    <name evidence="4" type="ORF">Pan181_37930</name>
</gene>
<dbReference type="RefSeq" id="WP_197528483.1">
    <property type="nucleotide sequence ID" value="NZ_CP036278.1"/>
</dbReference>
<proteinExistence type="predicted"/>
<dbReference type="InterPro" id="IPR003790">
    <property type="entry name" value="GHL10"/>
</dbReference>
<dbReference type="Proteomes" id="UP000315750">
    <property type="component" value="Chromosome"/>
</dbReference>
<evidence type="ECO:0000313" key="4">
    <source>
        <dbReference type="EMBL" id="QDU57575.1"/>
    </source>
</evidence>
<accession>A0A518AS77</accession>
<dbReference type="InterPro" id="IPR017853">
    <property type="entry name" value="GH"/>
</dbReference>
<evidence type="ECO:0000256" key="2">
    <source>
        <dbReference type="SAM" id="SignalP"/>
    </source>
</evidence>
<dbReference type="Pfam" id="PF02638">
    <property type="entry name" value="GHL10"/>
    <property type="match status" value="1"/>
</dbReference>
<dbReference type="EMBL" id="CP036278">
    <property type="protein sequence ID" value="QDU57575.1"/>
    <property type="molecule type" value="Genomic_DNA"/>
</dbReference>
<feature type="domain" description="Glycosyl hydrolase-like 10" evidence="3">
    <location>
        <begin position="30"/>
        <end position="345"/>
    </location>
</feature>
<name>A0A518AS77_9BACT</name>
<keyword evidence="1 2" id="KW-0732">Signal</keyword>
<dbReference type="AlphaFoldDB" id="A0A518AS77"/>
<evidence type="ECO:0000256" key="1">
    <source>
        <dbReference type="ARBA" id="ARBA00022729"/>
    </source>
</evidence>
<sequence precursor="true">MKSRLAILLLVLCSIPGLCLAGSPPPVAREFRAAWIATVANIDWPSKPGLSPETQRKELIELLDLARDLKMNAVVFQVRPACDALYESQLEPWSEFLTGTAGTAPEDGYDPLEFAVTEAHARGLELHAWFNPFRASHPSGSSKLAADHISKTQPDIVKQYGKYLWLDPGEPAAIDHSCKVVLDVVQRYDIDAVHFDDYFYPYPITDDEGKEISFPDEESWAKYQTSTPARKQLTRDDWRRQNVNHLLERLAKEIKAAKPWVRFGISPFGIYRPGQPESIRGFDAYDKLYADSQKWLVDGTVDYMSPQLYWPIEQKAQSFPVLLEWWQQQNPHERHIWPGLFTSKVLANGEGWPTSEIEQQIELVRKQSTAAGHIHFSIKAIKENRSGLKDLLASQVYTEPCIPPATTWCDAPDSAVNKPHVVVKNQTEGTSLTMSVDQGNVPWLWLVQVETDGTWITKVVPGSAATCVLEQELTSANSIVVSPVDRLNRIGKPVPKSAIEYR</sequence>
<dbReference type="InterPro" id="IPR052177">
    <property type="entry name" value="Divisome_Glycosyl_Hydrolase"/>
</dbReference>
<dbReference type="PANTHER" id="PTHR43405">
    <property type="entry name" value="GLYCOSYL HYDROLASE DIGH"/>
    <property type="match status" value="1"/>
</dbReference>
<feature type="chain" id="PRO_5021766446" description="Glycosyl hydrolase-like 10 domain-containing protein" evidence="2">
    <location>
        <begin position="22"/>
        <end position="502"/>
    </location>
</feature>
<evidence type="ECO:0000313" key="5">
    <source>
        <dbReference type="Proteomes" id="UP000315750"/>
    </source>
</evidence>